<feature type="region of interest" description="Disordered" evidence="1">
    <location>
        <begin position="34"/>
        <end position="71"/>
    </location>
</feature>
<dbReference type="AlphaFoldDB" id="A0A699ZK11"/>
<dbReference type="Proteomes" id="UP000485058">
    <property type="component" value="Unassembled WGS sequence"/>
</dbReference>
<keyword evidence="3" id="KW-1185">Reference proteome</keyword>
<evidence type="ECO:0000313" key="3">
    <source>
        <dbReference type="Proteomes" id="UP000485058"/>
    </source>
</evidence>
<protein>
    <submittedName>
        <fullName evidence="2">Uncharacterized protein</fullName>
    </submittedName>
</protein>
<sequence>MARCSCAQAGTHGAQTVPWLHMAHCALPLESRVQPATQPGGRRRSASTSWPPQAAHQSPDWPAGREHLEQDGGRGAVVAPHVKRHWHLQEQHNTPPGLCSSAGHMVTVSQWTYQVQQRVDCHDCSEHSCGDHGSTVDQGVAPGAPGDCLPHVLKGQGVPYQQRHLPQRYSHDCLCRTNHG</sequence>
<accession>A0A699ZK11</accession>
<evidence type="ECO:0000256" key="1">
    <source>
        <dbReference type="SAM" id="MobiDB-lite"/>
    </source>
</evidence>
<organism evidence="2 3">
    <name type="scientific">Haematococcus lacustris</name>
    <name type="common">Green alga</name>
    <name type="synonym">Haematococcus pluvialis</name>
    <dbReference type="NCBI Taxonomy" id="44745"/>
    <lineage>
        <taxon>Eukaryota</taxon>
        <taxon>Viridiplantae</taxon>
        <taxon>Chlorophyta</taxon>
        <taxon>core chlorophytes</taxon>
        <taxon>Chlorophyceae</taxon>
        <taxon>CS clade</taxon>
        <taxon>Chlamydomonadales</taxon>
        <taxon>Haematococcaceae</taxon>
        <taxon>Haematococcus</taxon>
    </lineage>
</organism>
<proteinExistence type="predicted"/>
<gene>
    <name evidence="2" type="ORF">HaLaN_12444</name>
</gene>
<name>A0A699ZK11_HAELA</name>
<evidence type="ECO:0000313" key="2">
    <source>
        <dbReference type="EMBL" id="GFH16092.1"/>
    </source>
</evidence>
<dbReference type="EMBL" id="BLLF01000944">
    <property type="protein sequence ID" value="GFH16092.1"/>
    <property type="molecule type" value="Genomic_DNA"/>
</dbReference>
<reference evidence="2 3" key="1">
    <citation type="submission" date="2020-02" db="EMBL/GenBank/DDBJ databases">
        <title>Draft genome sequence of Haematococcus lacustris strain NIES-144.</title>
        <authorList>
            <person name="Morimoto D."/>
            <person name="Nakagawa S."/>
            <person name="Yoshida T."/>
            <person name="Sawayama S."/>
        </authorList>
    </citation>
    <scope>NUCLEOTIDE SEQUENCE [LARGE SCALE GENOMIC DNA]</scope>
    <source>
        <strain evidence="2 3">NIES-144</strain>
    </source>
</reference>
<comment type="caution">
    <text evidence="2">The sequence shown here is derived from an EMBL/GenBank/DDBJ whole genome shotgun (WGS) entry which is preliminary data.</text>
</comment>